<proteinExistence type="predicted"/>
<evidence type="ECO:0000313" key="2">
    <source>
        <dbReference type="Proteomes" id="UP000520814"/>
    </source>
</evidence>
<reference evidence="1 2" key="1">
    <citation type="submission" date="2020-08" db="EMBL/GenBank/DDBJ databases">
        <title>Genomic Encyclopedia of Type Strains, Phase IV (KMG-IV): sequencing the most valuable type-strain genomes for metagenomic binning, comparative biology and taxonomic classification.</title>
        <authorList>
            <person name="Goeker M."/>
        </authorList>
    </citation>
    <scope>NUCLEOTIDE SEQUENCE [LARGE SCALE GENOMIC DNA]</scope>
    <source>
        <strain evidence="1 2">DSM 23562</strain>
    </source>
</reference>
<organism evidence="1 2">
    <name type="scientific">Armatimonas rosea</name>
    <dbReference type="NCBI Taxonomy" id="685828"/>
    <lineage>
        <taxon>Bacteria</taxon>
        <taxon>Bacillati</taxon>
        <taxon>Armatimonadota</taxon>
        <taxon>Armatimonadia</taxon>
        <taxon>Armatimonadales</taxon>
        <taxon>Armatimonadaceae</taxon>
        <taxon>Armatimonas</taxon>
    </lineage>
</organism>
<gene>
    <name evidence="1" type="ORF">HNQ39_002510</name>
</gene>
<keyword evidence="2" id="KW-1185">Reference proteome</keyword>
<comment type="caution">
    <text evidence="1">The sequence shown here is derived from an EMBL/GenBank/DDBJ whole genome shotgun (WGS) entry which is preliminary data.</text>
</comment>
<name>A0A7W9W5R5_ARMRO</name>
<protein>
    <submittedName>
        <fullName evidence="1">Uncharacterized protein</fullName>
    </submittedName>
</protein>
<dbReference type="EMBL" id="JACHGW010000002">
    <property type="protein sequence ID" value="MBB6050719.1"/>
    <property type="molecule type" value="Genomic_DNA"/>
</dbReference>
<dbReference type="RefSeq" id="WP_184196197.1">
    <property type="nucleotide sequence ID" value="NZ_JACHGW010000002.1"/>
</dbReference>
<evidence type="ECO:0000313" key="1">
    <source>
        <dbReference type="EMBL" id="MBB6050719.1"/>
    </source>
</evidence>
<dbReference type="Proteomes" id="UP000520814">
    <property type="component" value="Unassembled WGS sequence"/>
</dbReference>
<dbReference type="AlphaFoldDB" id="A0A7W9W5R5"/>
<sequence length="90" mass="9574">MPHPRFSGDEIVRLGEELYEATVRALVETDENIGKIVSIDVETGDFAVDADPVRTGLQVQAKHPGAAIYGKRIGYNAAFALGGTLTKSAS</sequence>
<accession>A0A7W9W5R5</accession>